<evidence type="ECO:0000313" key="1">
    <source>
        <dbReference type="EnsemblPlants" id="OGLUM12G10740.8"/>
    </source>
</evidence>
<keyword evidence="2" id="KW-1185">Reference proteome</keyword>
<dbReference type="HOGENOM" id="CLU_172809_0_0_1"/>
<evidence type="ECO:0000313" key="2">
    <source>
        <dbReference type="Proteomes" id="UP000026961"/>
    </source>
</evidence>
<dbReference type="EnsemblPlants" id="OGLUM12G10740.8">
    <property type="protein sequence ID" value="OGLUM12G10740.8"/>
    <property type="gene ID" value="OGLUM12G10740"/>
</dbReference>
<name>A0A0E0BRR6_9ORYZ</name>
<proteinExistence type="predicted"/>
<reference evidence="1" key="2">
    <citation type="submission" date="2018-05" db="EMBL/GenBank/DDBJ databases">
        <title>OgluRS3 (Oryza glumaepatula Reference Sequence Version 3).</title>
        <authorList>
            <person name="Zhang J."/>
            <person name="Kudrna D."/>
            <person name="Lee S."/>
            <person name="Talag J."/>
            <person name="Welchert J."/>
            <person name="Wing R.A."/>
        </authorList>
    </citation>
    <scope>NUCLEOTIDE SEQUENCE [LARGE SCALE GENOMIC DNA]</scope>
</reference>
<protein>
    <submittedName>
        <fullName evidence="1">Uncharacterized protein</fullName>
    </submittedName>
</protein>
<organism evidence="1">
    <name type="scientific">Oryza glumipatula</name>
    <dbReference type="NCBI Taxonomy" id="40148"/>
    <lineage>
        <taxon>Eukaryota</taxon>
        <taxon>Viridiplantae</taxon>
        <taxon>Streptophyta</taxon>
        <taxon>Embryophyta</taxon>
        <taxon>Tracheophyta</taxon>
        <taxon>Spermatophyta</taxon>
        <taxon>Magnoliopsida</taxon>
        <taxon>Liliopsida</taxon>
        <taxon>Poales</taxon>
        <taxon>Poaceae</taxon>
        <taxon>BOP clade</taxon>
        <taxon>Oryzoideae</taxon>
        <taxon>Oryzeae</taxon>
        <taxon>Oryzinae</taxon>
        <taxon>Oryza</taxon>
    </lineage>
</organism>
<sequence>MWERRSRTSACGSFAALSRPSGPARYRIPGLRDRLVRPRSRATVPRIGLARSDPTLRIHPTLTRAPLPTPMAGWPDLRLLPQP</sequence>
<dbReference type="AlphaFoldDB" id="A0A0E0BRR6"/>
<dbReference type="Gramene" id="OGLUM12G10740.8">
    <property type="protein sequence ID" value="OGLUM12G10740.8"/>
    <property type="gene ID" value="OGLUM12G10740"/>
</dbReference>
<dbReference type="Proteomes" id="UP000026961">
    <property type="component" value="Chromosome 12"/>
</dbReference>
<reference evidence="1" key="1">
    <citation type="submission" date="2015-04" db="UniProtKB">
        <authorList>
            <consortium name="EnsemblPlants"/>
        </authorList>
    </citation>
    <scope>IDENTIFICATION</scope>
</reference>
<accession>A0A0E0BRR6</accession>